<name>A0A2U1QNN0_ARTAN</name>
<dbReference type="EMBL" id="PKPP01000012">
    <property type="protein sequence ID" value="PWA99610.1"/>
    <property type="molecule type" value="Genomic_DNA"/>
</dbReference>
<dbReference type="Pfam" id="PF02201">
    <property type="entry name" value="SWIB"/>
    <property type="match status" value="1"/>
</dbReference>
<dbReference type="Proteomes" id="UP000245207">
    <property type="component" value="Unassembled WGS sequence"/>
</dbReference>
<dbReference type="InterPro" id="IPR019835">
    <property type="entry name" value="SWIB_domain"/>
</dbReference>
<dbReference type="InterPro" id="IPR036885">
    <property type="entry name" value="SWIB_MDM2_dom_sf"/>
</dbReference>
<comment type="caution">
    <text evidence="2">The sequence shown here is derived from an EMBL/GenBank/DDBJ whole genome shotgun (WGS) entry which is preliminary data.</text>
</comment>
<dbReference type="OrthoDB" id="10251073at2759"/>
<evidence type="ECO:0000313" key="3">
    <source>
        <dbReference type="Proteomes" id="UP000245207"/>
    </source>
</evidence>
<dbReference type="CDD" id="cd10567">
    <property type="entry name" value="SWIB-MDM2_like"/>
    <property type="match status" value="1"/>
</dbReference>
<dbReference type="SUPFAM" id="SSF47592">
    <property type="entry name" value="SWIB/MDM2 domain"/>
    <property type="match status" value="1"/>
</dbReference>
<proteinExistence type="predicted"/>
<gene>
    <name evidence="2" type="ORF">CTI12_AA005130</name>
</gene>
<sequence>MAMPLGLLPTFLANKTPSPTKYPSCSLRLVSSASSKPFHAKMRTFITYATASNPTAEPKKRLTGITKTRKVSPELKDFLGGKEEVSRSIAIKEIWAYIKEKQLQDPVNKQVIVCDEKLKKIFGGKDRVGFLEISGLLTPHMLK</sequence>
<dbReference type="PANTHER" id="PTHR13844">
    <property type="entry name" value="SWI/SNF-RELATED MATRIX-ASSOCIATED ACTIN-DEPENDENT REGULATOR OF CHROMATIN SUBFAMILY D"/>
    <property type="match status" value="1"/>
</dbReference>
<dbReference type="STRING" id="35608.A0A2U1QNN0"/>
<dbReference type="InterPro" id="IPR003121">
    <property type="entry name" value="SWIB_MDM2_domain"/>
</dbReference>
<accession>A0A2U1QNN0</accession>
<keyword evidence="3" id="KW-1185">Reference proteome</keyword>
<dbReference type="AlphaFoldDB" id="A0A2U1QNN0"/>
<evidence type="ECO:0000259" key="1">
    <source>
        <dbReference type="PROSITE" id="PS51925"/>
    </source>
</evidence>
<dbReference type="SMART" id="SM00151">
    <property type="entry name" value="SWIB"/>
    <property type="match status" value="1"/>
</dbReference>
<reference evidence="2 3" key="1">
    <citation type="journal article" date="2018" name="Mol. Plant">
        <title>The genome of Artemisia annua provides insight into the evolution of Asteraceae family and artemisinin biosynthesis.</title>
        <authorList>
            <person name="Shen Q."/>
            <person name="Zhang L."/>
            <person name="Liao Z."/>
            <person name="Wang S."/>
            <person name="Yan T."/>
            <person name="Shi P."/>
            <person name="Liu M."/>
            <person name="Fu X."/>
            <person name="Pan Q."/>
            <person name="Wang Y."/>
            <person name="Lv Z."/>
            <person name="Lu X."/>
            <person name="Zhang F."/>
            <person name="Jiang W."/>
            <person name="Ma Y."/>
            <person name="Chen M."/>
            <person name="Hao X."/>
            <person name="Li L."/>
            <person name="Tang Y."/>
            <person name="Lv G."/>
            <person name="Zhou Y."/>
            <person name="Sun X."/>
            <person name="Brodelius P.E."/>
            <person name="Rose J.K.C."/>
            <person name="Tang K."/>
        </authorList>
    </citation>
    <scope>NUCLEOTIDE SEQUENCE [LARGE SCALE GENOMIC DNA]</scope>
    <source>
        <strain evidence="3">cv. Huhao1</strain>
        <tissue evidence="2">Leaf</tissue>
    </source>
</reference>
<dbReference type="Gene3D" id="1.10.245.10">
    <property type="entry name" value="SWIB/MDM2 domain"/>
    <property type="match status" value="1"/>
</dbReference>
<protein>
    <submittedName>
        <fullName evidence="2">SWIB domain-containing protein</fullName>
    </submittedName>
</protein>
<evidence type="ECO:0000313" key="2">
    <source>
        <dbReference type="EMBL" id="PWA99610.1"/>
    </source>
</evidence>
<feature type="domain" description="DM2" evidence="1">
    <location>
        <begin position="64"/>
        <end position="143"/>
    </location>
</feature>
<organism evidence="2 3">
    <name type="scientific">Artemisia annua</name>
    <name type="common">Sweet wormwood</name>
    <dbReference type="NCBI Taxonomy" id="35608"/>
    <lineage>
        <taxon>Eukaryota</taxon>
        <taxon>Viridiplantae</taxon>
        <taxon>Streptophyta</taxon>
        <taxon>Embryophyta</taxon>
        <taxon>Tracheophyta</taxon>
        <taxon>Spermatophyta</taxon>
        <taxon>Magnoliopsida</taxon>
        <taxon>eudicotyledons</taxon>
        <taxon>Gunneridae</taxon>
        <taxon>Pentapetalae</taxon>
        <taxon>asterids</taxon>
        <taxon>campanulids</taxon>
        <taxon>Asterales</taxon>
        <taxon>Asteraceae</taxon>
        <taxon>Asteroideae</taxon>
        <taxon>Anthemideae</taxon>
        <taxon>Artemisiinae</taxon>
        <taxon>Artemisia</taxon>
    </lineage>
</organism>
<dbReference type="PROSITE" id="PS51925">
    <property type="entry name" value="SWIB_MDM2"/>
    <property type="match status" value="1"/>
</dbReference>